<evidence type="ECO:0000256" key="1">
    <source>
        <dbReference type="ARBA" id="ARBA00022723"/>
    </source>
</evidence>
<evidence type="ECO:0000313" key="5">
    <source>
        <dbReference type="EMBL" id="RVW71103.1"/>
    </source>
</evidence>
<comment type="caution">
    <text evidence="5">The sequence shown here is derived from an EMBL/GenBank/DDBJ whole genome shotgun (WGS) entry which is preliminary data.</text>
</comment>
<dbReference type="Proteomes" id="UP000288805">
    <property type="component" value="Unassembled WGS sequence"/>
</dbReference>
<dbReference type="PANTHER" id="PTHR10209">
    <property type="entry name" value="OXIDOREDUCTASE, 2OG-FE II OXYGENASE FAMILY PROTEIN"/>
    <property type="match status" value="1"/>
</dbReference>
<dbReference type="SUPFAM" id="SSF51197">
    <property type="entry name" value="Clavaminate synthase-like"/>
    <property type="match status" value="1"/>
</dbReference>
<evidence type="ECO:0000259" key="4">
    <source>
        <dbReference type="Pfam" id="PF14226"/>
    </source>
</evidence>
<gene>
    <name evidence="5" type="primary">ACO3_0</name>
    <name evidence="5" type="ORF">CK203_061211</name>
</gene>
<accession>A0A438GFW9</accession>
<feature type="domain" description="Non-haem dioxygenase N-terminal" evidence="4">
    <location>
        <begin position="38"/>
        <end position="83"/>
    </location>
</feature>
<dbReference type="Gene3D" id="2.60.120.330">
    <property type="entry name" value="B-lactam Antibiotic, Isopenicillin N Synthase, Chain"/>
    <property type="match status" value="1"/>
</dbReference>
<organism evidence="5 6">
    <name type="scientific">Vitis vinifera</name>
    <name type="common">Grape</name>
    <dbReference type="NCBI Taxonomy" id="29760"/>
    <lineage>
        <taxon>Eukaryota</taxon>
        <taxon>Viridiplantae</taxon>
        <taxon>Streptophyta</taxon>
        <taxon>Embryophyta</taxon>
        <taxon>Tracheophyta</taxon>
        <taxon>Spermatophyta</taxon>
        <taxon>Magnoliopsida</taxon>
        <taxon>eudicotyledons</taxon>
        <taxon>Gunneridae</taxon>
        <taxon>Pentapetalae</taxon>
        <taxon>rosids</taxon>
        <taxon>Vitales</taxon>
        <taxon>Vitaceae</taxon>
        <taxon>Viteae</taxon>
        <taxon>Vitis</taxon>
    </lineage>
</organism>
<dbReference type="GO" id="GO:0016491">
    <property type="term" value="F:oxidoreductase activity"/>
    <property type="evidence" value="ECO:0007669"/>
    <property type="project" value="UniProtKB-KW"/>
</dbReference>
<dbReference type="PANTHER" id="PTHR10209:SF884">
    <property type="entry name" value="1-AMINOCYCLOPROPANE-1-CARBOXYLATE OXIDASE HOMOLOG 1-LIKE"/>
    <property type="match status" value="1"/>
</dbReference>
<keyword evidence="2" id="KW-0560">Oxidoreductase</keyword>
<evidence type="ECO:0000256" key="2">
    <source>
        <dbReference type="ARBA" id="ARBA00023002"/>
    </source>
</evidence>
<sequence length="132" mass="14402">MMLTSSTNSKAGIQSEYDRESELKAFDGSKTGVKGLVDAGAQIVDQVRDACETWGFFQVVNHGIPTSVLEEMTDGMRGCHEQDAEAPAATWEENLACSMAPNPPDHEELPAVCRNGASLILLTCERLRYHDT</sequence>
<protein>
    <submittedName>
        <fullName evidence="5">1-aminocyclopropane-1-carboxylate oxidase-like</fullName>
    </submittedName>
</protein>
<dbReference type="EMBL" id="QGNW01000446">
    <property type="protein sequence ID" value="RVW71103.1"/>
    <property type="molecule type" value="Genomic_DNA"/>
</dbReference>
<dbReference type="AlphaFoldDB" id="A0A438GFW9"/>
<name>A0A438GFW9_VITVI</name>
<keyword evidence="3" id="KW-0408">Iron</keyword>
<dbReference type="Pfam" id="PF14226">
    <property type="entry name" value="DIOX_N"/>
    <property type="match status" value="1"/>
</dbReference>
<reference evidence="5 6" key="1">
    <citation type="journal article" date="2018" name="PLoS Genet.">
        <title>Population sequencing reveals clonal diversity and ancestral inbreeding in the grapevine cultivar Chardonnay.</title>
        <authorList>
            <person name="Roach M.J."/>
            <person name="Johnson D.L."/>
            <person name="Bohlmann J."/>
            <person name="van Vuuren H.J."/>
            <person name="Jones S.J."/>
            <person name="Pretorius I.S."/>
            <person name="Schmidt S.A."/>
            <person name="Borneman A.R."/>
        </authorList>
    </citation>
    <scope>NUCLEOTIDE SEQUENCE [LARGE SCALE GENOMIC DNA]</scope>
    <source>
        <strain evidence="6">cv. Chardonnay</strain>
        <tissue evidence="5">Leaf</tissue>
    </source>
</reference>
<dbReference type="InterPro" id="IPR026992">
    <property type="entry name" value="DIOX_N"/>
</dbReference>
<dbReference type="InterPro" id="IPR027443">
    <property type="entry name" value="IPNS-like_sf"/>
</dbReference>
<proteinExistence type="predicted"/>
<dbReference type="GO" id="GO:0046872">
    <property type="term" value="F:metal ion binding"/>
    <property type="evidence" value="ECO:0007669"/>
    <property type="project" value="UniProtKB-KW"/>
</dbReference>
<evidence type="ECO:0000256" key="3">
    <source>
        <dbReference type="ARBA" id="ARBA00023004"/>
    </source>
</evidence>
<evidence type="ECO:0000313" key="6">
    <source>
        <dbReference type="Proteomes" id="UP000288805"/>
    </source>
</evidence>
<keyword evidence="1" id="KW-0479">Metal-binding</keyword>